<evidence type="ECO:0000313" key="3">
    <source>
        <dbReference type="EMBL" id="OQP47763.1"/>
    </source>
</evidence>
<evidence type="ECO:0000313" key="4">
    <source>
        <dbReference type="Proteomes" id="UP000192610"/>
    </source>
</evidence>
<dbReference type="Proteomes" id="UP000192610">
    <property type="component" value="Unassembled WGS sequence"/>
</dbReference>
<comment type="caution">
    <text evidence="3">The sequence shown here is derived from an EMBL/GenBank/DDBJ whole genome shotgun (WGS) entry which is preliminary data.</text>
</comment>
<evidence type="ECO:0000256" key="1">
    <source>
        <dbReference type="ARBA" id="ARBA00022729"/>
    </source>
</evidence>
<dbReference type="InterPro" id="IPR011250">
    <property type="entry name" value="OMP/PagP_B-barrel"/>
</dbReference>
<keyword evidence="1" id="KW-0732">Signal</keyword>
<accession>A0A1V9ENN4</accession>
<keyword evidence="4" id="KW-1185">Reference proteome</keyword>
<dbReference type="EMBL" id="LVXG01000022">
    <property type="protein sequence ID" value="OQP47763.1"/>
    <property type="molecule type" value="Genomic_DNA"/>
</dbReference>
<dbReference type="InterPro" id="IPR027385">
    <property type="entry name" value="Beta-barrel_OMP"/>
</dbReference>
<dbReference type="Pfam" id="PF13505">
    <property type="entry name" value="OMP_b-brl"/>
    <property type="match status" value="1"/>
</dbReference>
<evidence type="ECO:0000259" key="2">
    <source>
        <dbReference type="Pfam" id="PF13505"/>
    </source>
</evidence>
<protein>
    <recommendedName>
        <fullName evidence="2">Outer membrane protein beta-barrel domain-containing protein</fullName>
    </recommendedName>
</protein>
<gene>
    <name evidence="3" type="ORF">A4H97_30840</name>
</gene>
<proteinExistence type="predicted"/>
<organism evidence="3 4">
    <name type="scientific">Niastella yeongjuensis</name>
    <dbReference type="NCBI Taxonomy" id="354355"/>
    <lineage>
        <taxon>Bacteria</taxon>
        <taxon>Pseudomonadati</taxon>
        <taxon>Bacteroidota</taxon>
        <taxon>Chitinophagia</taxon>
        <taxon>Chitinophagales</taxon>
        <taxon>Chitinophagaceae</taxon>
        <taxon>Niastella</taxon>
    </lineage>
</organism>
<reference evidence="4" key="1">
    <citation type="submission" date="2016-04" db="EMBL/GenBank/DDBJ databases">
        <authorList>
            <person name="Chen L."/>
            <person name="Zhuang W."/>
            <person name="Wang G."/>
        </authorList>
    </citation>
    <scope>NUCLEOTIDE SEQUENCE [LARGE SCALE GENOMIC DNA]</scope>
    <source>
        <strain evidence="4">17621</strain>
    </source>
</reference>
<dbReference type="OrthoDB" id="1094316at2"/>
<dbReference type="STRING" id="354355.SAMN05660816_06337"/>
<dbReference type="Gene3D" id="2.40.160.20">
    <property type="match status" value="1"/>
</dbReference>
<dbReference type="AlphaFoldDB" id="A0A1V9ENN4"/>
<name>A0A1V9ENN4_9BACT</name>
<sequence>MNLKKITDMKTQFRTAMLLITSLFFLALIPYNSKAQEGRLQLDLNYAVGIPGSSFKSDAIEKTSTRGWTANLLYNITSNISVGVGTGFQDFYQKYPRSVYKMDGGEVSAVLTNSIQTVPLLAEFQYRFLPGKTVQPYVGVGVGGNIVTYDQYLGEFDNSKSSFKFAARPEVGLFVPFRKDGPAGIHLFGAYNYLPYKMDGVDNLNNWGAGLGVKFPLGS</sequence>
<dbReference type="SUPFAM" id="SSF56925">
    <property type="entry name" value="OMPA-like"/>
    <property type="match status" value="1"/>
</dbReference>
<feature type="domain" description="Outer membrane protein beta-barrel" evidence="2">
    <location>
        <begin position="24"/>
        <end position="215"/>
    </location>
</feature>